<dbReference type="PANTHER" id="PTHR46670:SF3">
    <property type="entry name" value="ENDONUCLEASE_EXONUCLEASE_PHOSPHATASE DOMAIN-CONTAINING PROTEIN"/>
    <property type="match status" value="1"/>
</dbReference>
<sequence length="365" mass="41734">MKGHMLDLLITRSSPSFVSLTTAYPSSISDHYSVVFRLSSPSPVSARAVKQLRDFRGIDFVRLETDLSSRLASVDTTLDVNTLVGQYEHEVLSTIDLHVPLTVRMKAGRHKEPWYNDNIHEARNERRWRTTKLEVHRQIFVEHRTEVNNMIKRAKRACSLRVSAHYESYFRVVTTLLKPLGIILPQSSDTDALCNDFATYFAEKTQGIRTQIRTTLTNDEDCSDYAIDCDSQRLSSELDRLLPMSEEEIKNIVRLCPPNTCSLDYCPTDLLKKTVGVQFPYLVVIVNNSFKQGLFPVTLRTAILKPLLKSDNLDKDLLKNYRPVSNIAFVGKVLEKVAVRRLLDNLILNGLHEEYQSAYKMLHST</sequence>
<dbReference type="Proteomes" id="UP001209878">
    <property type="component" value="Unassembled WGS sequence"/>
</dbReference>
<comment type="caution">
    <text evidence="1">The sequence shown here is derived from an EMBL/GenBank/DDBJ whole genome shotgun (WGS) entry which is preliminary data.</text>
</comment>
<dbReference type="AlphaFoldDB" id="A0AAD9NUI4"/>
<evidence type="ECO:0000313" key="2">
    <source>
        <dbReference type="Proteomes" id="UP001209878"/>
    </source>
</evidence>
<organism evidence="1 2">
    <name type="scientific">Ridgeia piscesae</name>
    <name type="common">Tubeworm</name>
    <dbReference type="NCBI Taxonomy" id="27915"/>
    <lineage>
        <taxon>Eukaryota</taxon>
        <taxon>Metazoa</taxon>
        <taxon>Spiralia</taxon>
        <taxon>Lophotrochozoa</taxon>
        <taxon>Annelida</taxon>
        <taxon>Polychaeta</taxon>
        <taxon>Sedentaria</taxon>
        <taxon>Canalipalpata</taxon>
        <taxon>Sabellida</taxon>
        <taxon>Siboglinidae</taxon>
        <taxon>Ridgeia</taxon>
    </lineage>
</organism>
<proteinExistence type="predicted"/>
<dbReference type="EMBL" id="JAODUO010000332">
    <property type="protein sequence ID" value="KAK2182875.1"/>
    <property type="molecule type" value="Genomic_DNA"/>
</dbReference>
<protein>
    <submittedName>
        <fullName evidence="1">Uncharacterized protein</fullName>
    </submittedName>
</protein>
<reference evidence="1" key="1">
    <citation type="journal article" date="2023" name="Mol. Biol. Evol.">
        <title>Third-Generation Sequencing Reveals the Adaptive Role of the Epigenome in Three Deep-Sea Polychaetes.</title>
        <authorList>
            <person name="Perez M."/>
            <person name="Aroh O."/>
            <person name="Sun Y."/>
            <person name="Lan Y."/>
            <person name="Juniper S.K."/>
            <person name="Young C.R."/>
            <person name="Angers B."/>
            <person name="Qian P.Y."/>
        </authorList>
    </citation>
    <scope>NUCLEOTIDE SEQUENCE</scope>
    <source>
        <strain evidence="1">R07B-5</strain>
    </source>
</reference>
<evidence type="ECO:0000313" key="1">
    <source>
        <dbReference type="EMBL" id="KAK2182875.1"/>
    </source>
</evidence>
<dbReference type="PANTHER" id="PTHR46670">
    <property type="entry name" value="ENDO/EXONUCLEASE/PHOSPHATASE DOMAIN-CONTAINING PROTEIN"/>
    <property type="match status" value="1"/>
</dbReference>
<gene>
    <name evidence="1" type="ORF">NP493_331g02006</name>
</gene>
<keyword evidence="2" id="KW-1185">Reference proteome</keyword>
<accession>A0AAD9NUI4</accession>
<name>A0AAD9NUI4_RIDPI</name>